<accession>A0A9D1WWA2</accession>
<evidence type="ECO:0000313" key="2">
    <source>
        <dbReference type="Proteomes" id="UP000886721"/>
    </source>
</evidence>
<dbReference type="Proteomes" id="UP000886721">
    <property type="component" value="Unassembled WGS sequence"/>
</dbReference>
<reference evidence="1" key="1">
    <citation type="journal article" date="2021" name="PeerJ">
        <title>Extensive microbial diversity within the chicken gut microbiome revealed by metagenomics and culture.</title>
        <authorList>
            <person name="Gilroy R."/>
            <person name="Ravi A."/>
            <person name="Getino M."/>
            <person name="Pursley I."/>
            <person name="Horton D.L."/>
            <person name="Alikhan N.F."/>
            <person name="Baker D."/>
            <person name="Gharbi K."/>
            <person name="Hall N."/>
            <person name="Watson M."/>
            <person name="Adriaenssens E.M."/>
            <person name="Foster-Nyarko E."/>
            <person name="Jarju S."/>
            <person name="Secka A."/>
            <person name="Antonio M."/>
            <person name="Oren A."/>
            <person name="Chaudhuri R.R."/>
            <person name="La Ragione R."/>
            <person name="Hildebrand F."/>
            <person name="Pallen M.J."/>
        </authorList>
    </citation>
    <scope>NUCLEOTIDE SEQUENCE</scope>
    <source>
        <strain evidence="1">CHK191-13928</strain>
    </source>
</reference>
<organism evidence="1 2">
    <name type="scientific">Candidatus Anaerostipes excrementavium</name>
    <dbReference type="NCBI Taxonomy" id="2838463"/>
    <lineage>
        <taxon>Bacteria</taxon>
        <taxon>Bacillati</taxon>
        <taxon>Bacillota</taxon>
        <taxon>Clostridia</taxon>
        <taxon>Lachnospirales</taxon>
        <taxon>Lachnospiraceae</taxon>
        <taxon>Anaerostipes</taxon>
    </lineage>
</organism>
<dbReference type="EMBL" id="DXEM01000011">
    <property type="protein sequence ID" value="HIX67220.1"/>
    <property type="molecule type" value="Genomic_DNA"/>
</dbReference>
<dbReference type="Pfam" id="PF10665">
    <property type="entry name" value="Minor_capsid_1"/>
    <property type="match status" value="1"/>
</dbReference>
<dbReference type="AlphaFoldDB" id="A0A9D1WWA2"/>
<protein>
    <submittedName>
        <fullName evidence="1">Minor capsid protein</fullName>
    </submittedName>
</protein>
<evidence type="ECO:0000313" key="1">
    <source>
        <dbReference type="EMBL" id="HIX67220.1"/>
    </source>
</evidence>
<gene>
    <name evidence="1" type="ORF">H9735_03720</name>
</gene>
<name>A0A9D1WWA2_9FIRM</name>
<comment type="caution">
    <text evidence="1">The sequence shown here is derived from an EMBL/GenBank/DDBJ whole genome shotgun (WGS) entry which is preliminary data.</text>
</comment>
<proteinExistence type="predicted"/>
<reference evidence="1" key="2">
    <citation type="submission" date="2021-04" db="EMBL/GenBank/DDBJ databases">
        <authorList>
            <person name="Gilroy R."/>
        </authorList>
    </citation>
    <scope>NUCLEOTIDE SEQUENCE</scope>
    <source>
        <strain evidence="1">CHK191-13928</strain>
    </source>
</reference>
<dbReference type="InterPro" id="IPR019612">
    <property type="entry name" value="Minor_capsid_put"/>
</dbReference>
<sequence length="113" mass="13290">MRSIPKRLLIHKVMLHKKAKEDKWGNVTLDDGVELSFVRMEPSKQIIRDKNNTEIQLSATLFYDCKNSKPKCVKFDVDDIIIFHGEKHRVKIVEPLYDEKKLHHYEMGLIKSA</sequence>